<dbReference type="EMBL" id="CP010086">
    <property type="protein sequence ID" value="AJG99055.1"/>
    <property type="molecule type" value="Genomic_DNA"/>
</dbReference>
<keyword evidence="1 3" id="KW-0807">Transducer</keyword>
<dbReference type="Gene3D" id="1.10.287.950">
    <property type="entry name" value="Methyl-accepting chemotaxis protein"/>
    <property type="match status" value="1"/>
</dbReference>
<evidence type="ECO:0000259" key="6">
    <source>
        <dbReference type="PROSITE" id="PS50111"/>
    </source>
</evidence>
<keyword evidence="5" id="KW-1133">Transmembrane helix</keyword>
<accession>A0A0B5QDK5</accession>
<sequence>MFKKMKISQKLIGSSVICTVFLVLVGIAGLFSMNKLNINTDKIYNNNLMRLQKLYVVKSNINLGLSDMEHIINSNFKNDIDEAQKDLADLSDLNNKTFEEIEKIPYSSEKEEADYKKVKDALTRYRDIRTKIIKDVTDNNYEEAITLYNSEYFTLREEIANDINVVINENIDAAKATSESSNAVFKNSFKFLAIFIVISALILAILSGGLAIWLRKRINSIVNFANGLAEGDLTEKININAYDEIGNMSKALNIAVLDVKNLIMELTNRMKNVRISNEDLTSTMEEMSATMNNIKTVTHEIADASMNLSAATQDVSSYTMEIEKLTDELSRNAEKRELDSDEIMKRAVNVKEKAEASSNNAISLYNEKEIKIKKAIEDIKIVKEIEKMAEAIGQIAEQTNLLALNASIEAANAGDAGRGFAVVAEEVRKLAEKSSETVIDIKKNIGTVGNVIENFTNNTKDILGFIDSQVRPDYEMLKSIGNQYEKDAEVVNEMSKEIAESAIKIADNVSKVNNAIVNISSKSQQSASSVEEIFASISETSASVDNVTNQAKDTSEMADSMIEMANKFKV</sequence>
<organism evidence="8 9">
    <name type="scientific">Clostridium beijerinckii</name>
    <name type="common">Clostridium MP</name>
    <dbReference type="NCBI Taxonomy" id="1520"/>
    <lineage>
        <taxon>Bacteria</taxon>
        <taxon>Bacillati</taxon>
        <taxon>Bacillota</taxon>
        <taxon>Clostridia</taxon>
        <taxon>Eubacteriales</taxon>
        <taxon>Clostridiaceae</taxon>
        <taxon>Clostridium</taxon>
    </lineage>
</organism>
<dbReference type="GO" id="GO:0016020">
    <property type="term" value="C:membrane"/>
    <property type="evidence" value="ECO:0007669"/>
    <property type="project" value="InterPro"/>
</dbReference>
<keyword evidence="5" id="KW-0812">Transmembrane</keyword>
<keyword evidence="5" id="KW-0472">Membrane</keyword>
<dbReference type="CDD" id="cd06225">
    <property type="entry name" value="HAMP"/>
    <property type="match status" value="1"/>
</dbReference>
<dbReference type="InterPro" id="IPR003660">
    <property type="entry name" value="HAMP_dom"/>
</dbReference>
<gene>
    <name evidence="8" type="ORF">LF65_02473</name>
</gene>
<reference evidence="9" key="1">
    <citation type="submission" date="2014-12" db="EMBL/GenBank/DDBJ databases">
        <title>Genome sequence of Clostridium beijerinckii strain 59B.</title>
        <authorList>
            <person name="Little G.T."/>
            <person name="Minton N.P."/>
        </authorList>
    </citation>
    <scope>NUCLEOTIDE SEQUENCE [LARGE SCALE GENOMIC DNA]</scope>
    <source>
        <strain evidence="9">59B</strain>
    </source>
</reference>
<keyword evidence="4" id="KW-0175">Coiled coil</keyword>
<dbReference type="Pfam" id="PF12729">
    <property type="entry name" value="4HB_MCP_1"/>
    <property type="match status" value="1"/>
</dbReference>
<dbReference type="PANTHER" id="PTHR32089:SF112">
    <property type="entry name" value="LYSOZYME-LIKE PROTEIN-RELATED"/>
    <property type="match status" value="1"/>
</dbReference>
<proteinExistence type="inferred from homology"/>
<name>A0A0B5QDK5_CLOBE</name>
<dbReference type="KEGG" id="cbei:LF65_02473"/>
<evidence type="ECO:0000256" key="2">
    <source>
        <dbReference type="ARBA" id="ARBA00029447"/>
    </source>
</evidence>
<dbReference type="PANTHER" id="PTHR32089">
    <property type="entry name" value="METHYL-ACCEPTING CHEMOTAXIS PROTEIN MCPB"/>
    <property type="match status" value="1"/>
</dbReference>
<dbReference type="OrthoDB" id="1887545at2"/>
<evidence type="ECO:0000256" key="5">
    <source>
        <dbReference type="SAM" id="Phobius"/>
    </source>
</evidence>
<feature type="transmembrane region" description="Helical" evidence="5">
    <location>
        <begin position="191"/>
        <end position="214"/>
    </location>
</feature>
<dbReference type="AlphaFoldDB" id="A0A0B5QDK5"/>
<dbReference type="SMART" id="SM00283">
    <property type="entry name" value="MA"/>
    <property type="match status" value="1"/>
</dbReference>
<comment type="similarity">
    <text evidence="2">Belongs to the methyl-accepting chemotaxis (MCP) protein family.</text>
</comment>
<dbReference type="InterPro" id="IPR024478">
    <property type="entry name" value="HlyB_4HB_MCP"/>
</dbReference>
<protein>
    <submittedName>
        <fullName evidence="8">Chemotaxis protein</fullName>
    </submittedName>
</protein>
<dbReference type="Pfam" id="PF00015">
    <property type="entry name" value="MCPsignal"/>
    <property type="match status" value="1"/>
</dbReference>
<evidence type="ECO:0000256" key="3">
    <source>
        <dbReference type="PROSITE-ProRule" id="PRU00284"/>
    </source>
</evidence>
<dbReference type="GO" id="GO:0007165">
    <property type="term" value="P:signal transduction"/>
    <property type="evidence" value="ECO:0007669"/>
    <property type="project" value="UniProtKB-KW"/>
</dbReference>
<feature type="coiled-coil region" evidence="4">
    <location>
        <begin position="73"/>
        <end position="100"/>
    </location>
</feature>
<dbReference type="PROSITE" id="PS50111">
    <property type="entry name" value="CHEMOTAXIS_TRANSDUC_2"/>
    <property type="match status" value="1"/>
</dbReference>
<feature type="domain" description="HAMP" evidence="7">
    <location>
        <begin position="212"/>
        <end position="264"/>
    </location>
</feature>
<dbReference type="InterPro" id="IPR004089">
    <property type="entry name" value="MCPsignal_dom"/>
</dbReference>
<dbReference type="Proteomes" id="UP000031866">
    <property type="component" value="Chromosome"/>
</dbReference>
<feature type="domain" description="Methyl-accepting transducer" evidence="6">
    <location>
        <begin position="283"/>
        <end position="541"/>
    </location>
</feature>
<dbReference type="Gene3D" id="1.10.8.500">
    <property type="entry name" value="HAMP domain in histidine kinase"/>
    <property type="match status" value="1"/>
</dbReference>
<dbReference type="SUPFAM" id="SSF58104">
    <property type="entry name" value="Methyl-accepting chemotaxis protein (MCP) signaling domain"/>
    <property type="match status" value="1"/>
</dbReference>
<evidence type="ECO:0000313" key="9">
    <source>
        <dbReference type="Proteomes" id="UP000031866"/>
    </source>
</evidence>
<dbReference type="RefSeq" id="WP_041896344.1">
    <property type="nucleotide sequence ID" value="NZ_CP010086.2"/>
</dbReference>
<dbReference type="PROSITE" id="PS50885">
    <property type="entry name" value="HAMP"/>
    <property type="match status" value="1"/>
</dbReference>
<evidence type="ECO:0000259" key="7">
    <source>
        <dbReference type="PROSITE" id="PS50885"/>
    </source>
</evidence>
<evidence type="ECO:0000256" key="1">
    <source>
        <dbReference type="ARBA" id="ARBA00023224"/>
    </source>
</evidence>
<dbReference type="STRING" id="1520.LF65_02473"/>
<feature type="transmembrane region" description="Helical" evidence="5">
    <location>
        <begin position="12"/>
        <end position="33"/>
    </location>
</feature>
<evidence type="ECO:0000256" key="4">
    <source>
        <dbReference type="SAM" id="Coils"/>
    </source>
</evidence>
<evidence type="ECO:0000313" key="8">
    <source>
        <dbReference type="EMBL" id="AJG99055.1"/>
    </source>
</evidence>